<dbReference type="SMART" id="SM00642">
    <property type="entry name" value="Aamy"/>
    <property type="match status" value="1"/>
</dbReference>
<accession>A0A7Y6M5K8</accession>
<dbReference type="Pfam" id="PF00128">
    <property type="entry name" value="Alpha-amylase"/>
    <property type="match status" value="1"/>
</dbReference>
<dbReference type="RefSeq" id="WP_175593371.1">
    <property type="nucleotide sequence ID" value="NZ_JABWGN010000013.1"/>
</dbReference>
<dbReference type="CDD" id="cd11332">
    <property type="entry name" value="AmyAc_OligoGlu_TS"/>
    <property type="match status" value="1"/>
</dbReference>
<dbReference type="SUPFAM" id="SSF51445">
    <property type="entry name" value="(Trans)glycosidases"/>
    <property type="match status" value="1"/>
</dbReference>
<feature type="compositionally biased region" description="Gly residues" evidence="2">
    <location>
        <begin position="508"/>
        <end position="544"/>
    </location>
</feature>
<evidence type="ECO:0000313" key="4">
    <source>
        <dbReference type="EMBL" id="NUW35913.1"/>
    </source>
</evidence>
<evidence type="ECO:0000313" key="5">
    <source>
        <dbReference type="Proteomes" id="UP000586042"/>
    </source>
</evidence>
<keyword evidence="4" id="KW-0378">Hydrolase</keyword>
<comment type="caution">
    <text evidence="4">The sequence shown here is derived from an EMBL/GenBank/DDBJ whole genome shotgun (WGS) entry which is preliminary data.</text>
</comment>
<dbReference type="PANTHER" id="PTHR10357">
    <property type="entry name" value="ALPHA-AMYLASE FAMILY MEMBER"/>
    <property type="match status" value="1"/>
</dbReference>
<dbReference type="EMBL" id="JABWGN010000013">
    <property type="protein sequence ID" value="NUW35913.1"/>
    <property type="molecule type" value="Genomic_DNA"/>
</dbReference>
<dbReference type="GO" id="GO:0004556">
    <property type="term" value="F:alpha-amylase activity"/>
    <property type="evidence" value="ECO:0007669"/>
    <property type="project" value="TreeGrafter"/>
</dbReference>
<protein>
    <submittedName>
        <fullName evidence="4">Glycoside hydrolase family 13 protein</fullName>
    </submittedName>
</protein>
<dbReference type="Gene3D" id="3.20.20.80">
    <property type="entry name" value="Glycosidases"/>
    <property type="match status" value="1"/>
</dbReference>
<evidence type="ECO:0000256" key="2">
    <source>
        <dbReference type="SAM" id="MobiDB-lite"/>
    </source>
</evidence>
<feature type="region of interest" description="Disordered" evidence="2">
    <location>
        <begin position="497"/>
        <end position="549"/>
    </location>
</feature>
<evidence type="ECO:0000256" key="1">
    <source>
        <dbReference type="ARBA" id="ARBA00008061"/>
    </source>
</evidence>
<dbReference type="Gene3D" id="3.90.400.10">
    <property type="entry name" value="Oligo-1,6-glucosidase, Domain 2"/>
    <property type="match status" value="1"/>
</dbReference>
<proteinExistence type="inferred from homology"/>
<dbReference type="AlphaFoldDB" id="A0A7Y6M5K8"/>
<organism evidence="4 5">
    <name type="scientific">Nonomuraea montanisoli</name>
    <dbReference type="NCBI Taxonomy" id="2741721"/>
    <lineage>
        <taxon>Bacteria</taxon>
        <taxon>Bacillati</taxon>
        <taxon>Actinomycetota</taxon>
        <taxon>Actinomycetes</taxon>
        <taxon>Streptosporangiales</taxon>
        <taxon>Streptosporangiaceae</taxon>
        <taxon>Nonomuraea</taxon>
    </lineage>
</organism>
<dbReference type="InterPro" id="IPR006047">
    <property type="entry name" value="GH13_cat_dom"/>
</dbReference>
<sequence>MTIPWWRDAVVYEIYVRSFADASGDGVGDLAGIRRRLPYLRDLGVDAVWLTPFYPSPMADGGYDVADYRGVDPLFGSLADFEALVADAHELGLRVLVDIVPNHSSAQHPWFQAALRGERRERYLFRDRTNNWQSTFGGPAWTQVADGQWYLHLFAPEQPDFNWREPEVHEEFLDVLRFWLDRGVDGFRIDVAMGLYKAEDLPDLPAVDDQAFGARSPVWGQPEVHEVYRSWRKLLDGYPGERMAVGEVWTDDPEDLARYVRPDELHQSFNFAWLQAPWSATAFRKVIDDTLTTVPFATWVLSNHDVVRHRTRYETADPGTGLARAKAALLAMLALPGSAYLYQGEELGLPEVKNLPPEARQDPVFFQSEGKLPGRDGCRVPLPWETSGPSHGFSPGDARPWLPQPEEFGALSVAAQTGDPASTLEFYRAALACRREVVEDVPHAIEWLDSHEDALVFRRGSLVCALNCGTDAVRLPPHERVLLASGPLADGAVAGGPAAGGPAASGPTVGGPTVGGPTVGGPTVGGPTVGGPTVGGPTVGGPLTGGVLPPDTAVWLQVAPGPVR</sequence>
<evidence type="ECO:0000259" key="3">
    <source>
        <dbReference type="SMART" id="SM00642"/>
    </source>
</evidence>
<dbReference type="PANTHER" id="PTHR10357:SF179">
    <property type="entry name" value="NEUTRAL AND BASIC AMINO ACID TRANSPORT PROTEIN RBAT"/>
    <property type="match status" value="1"/>
</dbReference>
<reference evidence="4 5" key="1">
    <citation type="submission" date="2020-06" db="EMBL/GenBank/DDBJ databases">
        <title>Nonomuraea sp. SMC257, a novel actinomycete isolated from soil.</title>
        <authorList>
            <person name="Chanama M."/>
        </authorList>
    </citation>
    <scope>NUCLEOTIDE SEQUENCE [LARGE SCALE GENOMIC DNA]</scope>
    <source>
        <strain evidence="4 5">SMC257</strain>
    </source>
</reference>
<gene>
    <name evidence="4" type="ORF">HTZ77_31510</name>
</gene>
<feature type="domain" description="Glycosyl hydrolase family 13 catalytic" evidence="3">
    <location>
        <begin position="13"/>
        <end position="379"/>
    </location>
</feature>
<name>A0A7Y6M5K8_9ACTN</name>
<keyword evidence="5" id="KW-1185">Reference proteome</keyword>
<dbReference type="InterPro" id="IPR017853">
    <property type="entry name" value="GH"/>
</dbReference>
<dbReference type="InterPro" id="IPR045857">
    <property type="entry name" value="O16G_dom_2"/>
</dbReference>
<dbReference type="Proteomes" id="UP000586042">
    <property type="component" value="Unassembled WGS sequence"/>
</dbReference>
<dbReference type="GO" id="GO:0009313">
    <property type="term" value="P:oligosaccharide catabolic process"/>
    <property type="evidence" value="ECO:0007669"/>
    <property type="project" value="TreeGrafter"/>
</dbReference>
<comment type="similarity">
    <text evidence="1">Belongs to the glycosyl hydrolase 13 family.</text>
</comment>